<protein>
    <recommendedName>
        <fullName evidence="3">FP protein C-terminal domain-containing protein</fullName>
    </recommendedName>
</protein>
<comment type="caution">
    <text evidence="4">The sequence shown here is derived from an EMBL/GenBank/DDBJ whole genome shotgun (WGS) entry which is preliminary data.</text>
</comment>
<keyword evidence="5" id="KW-1185">Reference proteome</keyword>
<evidence type="ECO:0000259" key="3">
    <source>
        <dbReference type="Pfam" id="PF25298"/>
    </source>
</evidence>
<proteinExistence type="predicted"/>
<reference evidence="4" key="1">
    <citation type="submission" date="2021-02" db="EMBL/GenBank/DDBJ databases">
        <authorList>
            <person name="Steward A R."/>
        </authorList>
    </citation>
    <scope>NUCLEOTIDE SEQUENCE</scope>
</reference>
<dbReference type="EMBL" id="CAJOBZ010000005">
    <property type="protein sequence ID" value="CAF4796468.1"/>
    <property type="molecule type" value="Genomic_DNA"/>
</dbReference>
<dbReference type="OrthoDB" id="7484550at2759"/>
<evidence type="ECO:0000256" key="2">
    <source>
        <dbReference type="SAM" id="MobiDB-lite"/>
    </source>
</evidence>
<evidence type="ECO:0000313" key="4">
    <source>
        <dbReference type="EMBL" id="CAF4796468.1"/>
    </source>
</evidence>
<dbReference type="Pfam" id="PF25298">
    <property type="entry name" value="Baculo_FP_2nd"/>
    <property type="match status" value="1"/>
</dbReference>
<feature type="compositionally biased region" description="Basic and acidic residues" evidence="2">
    <location>
        <begin position="37"/>
        <end position="49"/>
    </location>
</feature>
<dbReference type="InterPro" id="IPR057251">
    <property type="entry name" value="FP_C"/>
</dbReference>
<sequence length="300" mass="34264">MPLKRTPPSTPTPEDLKEARLNAPKASFSGSAPDLSNEERSNVTMRRKQDESYIKKFITEIKDMLAKANSQNESKFTSLQSSMREILTQNTEIKDSIAFVSKQYEDMKAKYEKLEKQRNEDRLYIDQLEKKIESLERTSASTKLELRNIPKITGENKDSLCNIASKAADVIDFPIQKQDIKDIYRTKSKTGHGAIIVELGSVILKDGIIEKARKFNKMNSANKLNTAHLSLEGPAKPFFISECLSPCGKRLNYLARAFAQENGYKFCWTSFGRTYLRQDEGKRHIRIDSEGDLNKLRLKQ</sequence>
<dbReference type="AlphaFoldDB" id="A0A821P081"/>
<evidence type="ECO:0000313" key="5">
    <source>
        <dbReference type="Proteomes" id="UP000663880"/>
    </source>
</evidence>
<organism evidence="4 5">
    <name type="scientific">Pieris macdunnoughi</name>
    <dbReference type="NCBI Taxonomy" id="345717"/>
    <lineage>
        <taxon>Eukaryota</taxon>
        <taxon>Metazoa</taxon>
        <taxon>Ecdysozoa</taxon>
        <taxon>Arthropoda</taxon>
        <taxon>Hexapoda</taxon>
        <taxon>Insecta</taxon>
        <taxon>Pterygota</taxon>
        <taxon>Neoptera</taxon>
        <taxon>Endopterygota</taxon>
        <taxon>Lepidoptera</taxon>
        <taxon>Glossata</taxon>
        <taxon>Ditrysia</taxon>
        <taxon>Papilionoidea</taxon>
        <taxon>Pieridae</taxon>
        <taxon>Pierinae</taxon>
        <taxon>Pieris</taxon>
    </lineage>
</organism>
<gene>
    <name evidence="4" type="ORF">PMACD_LOCUS3183</name>
</gene>
<keyword evidence="1" id="KW-0175">Coiled coil</keyword>
<feature type="domain" description="FP protein C-terminal" evidence="3">
    <location>
        <begin position="246"/>
        <end position="296"/>
    </location>
</feature>
<name>A0A821P081_9NEOP</name>
<dbReference type="Proteomes" id="UP000663880">
    <property type="component" value="Unassembled WGS sequence"/>
</dbReference>
<feature type="region of interest" description="Disordered" evidence="2">
    <location>
        <begin position="1"/>
        <end position="49"/>
    </location>
</feature>
<accession>A0A821P081</accession>
<feature type="coiled-coil region" evidence="1">
    <location>
        <begin position="97"/>
        <end position="145"/>
    </location>
</feature>
<evidence type="ECO:0000256" key="1">
    <source>
        <dbReference type="SAM" id="Coils"/>
    </source>
</evidence>